<evidence type="ECO:0008006" key="4">
    <source>
        <dbReference type="Google" id="ProtNLM"/>
    </source>
</evidence>
<dbReference type="Proteomes" id="UP000837932">
    <property type="component" value="Unassembled WGS sequence"/>
</dbReference>
<organism evidence="2 3">
    <name type="scientific">Emticicia aquatica</name>
    <dbReference type="NCBI Taxonomy" id="1681835"/>
    <lineage>
        <taxon>Bacteria</taxon>
        <taxon>Pseudomonadati</taxon>
        <taxon>Bacteroidota</taxon>
        <taxon>Cytophagia</taxon>
        <taxon>Cytophagales</taxon>
        <taxon>Leadbetterellaceae</taxon>
        <taxon>Emticicia</taxon>
    </lineage>
</organism>
<dbReference type="EMBL" id="CAKLPY010000001">
    <property type="protein sequence ID" value="CAH0995599.1"/>
    <property type="molecule type" value="Genomic_DNA"/>
</dbReference>
<feature type="transmembrane region" description="Helical" evidence="1">
    <location>
        <begin position="45"/>
        <end position="63"/>
    </location>
</feature>
<keyword evidence="1" id="KW-0812">Transmembrane</keyword>
<reference evidence="2" key="1">
    <citation type="submission" date="2021-12" db="EMBL/GenBank/DDBJ databases">
        <authorList>
            <person name="Rodrigo-Torres L."/>
            <person name="Arahal R. D."/>
            <person name="Lucena T."/>
        </authorList>
    </citation>
    <scope>NUCLEOTIDE SEQUENCE</scope>
    <source>
        <strain evidence="2">CECT 8858</strain>
    </source>
</reference>
<accession>A0ABM9AP06</accession>
<gene>
    <name evidence="2" type="ORF">EMA8858_01722</name>
</gene>
<dbReference type="RefSeq" id="WP_238806145.1">
    <property type="nucleotide sequence ID" value="NZ_CAKLPY010000001.1"/>
</dbReference>
<sequence>MLPKRKPNRFSQITPYVMAFTGLAYIVMGGFVIKRQWLLVPLTEVMSYAMGILLMIYGAFRGWRAYQALSESSQD</sequence>
<evidence type="ECO:0000313" key="2">
    <source>
        <dbReference type="EMBL" id="CAH0995599.1"/>
    </source>
</evidence>
<comment type="caution">
    <text evidence="2">The sequence shown here is derived from an EMBL/GenBank/DDBJ whole genome shotgun (WGS) entry which is preliminary data.</text>
</comment>
<keyword evidence="3" id="KW-1185">Reference proteome</keyword>
<feature type="transmembrane region" description="Helical" evidence="1">
    <location>
        <begin position="12"/>
        <end position="33"/>
    </location>
</feature>
<keyword evidence="1" id="KW-0472">Membrane</keyword>
<evidence type="ECO:0000313" key="3">
    <source>
        <dbReference type="Proteomes" id="UP000837932"/>
    </source>
</evidence>
<proteinExistence type="predicted"/>
<name>A0ABM9AP06_9BACT</name>
<protein>
    <recommendedName>
        <fullName evidence="4">C4-dicarboxylate ABC transporter</fullName>
    </recommendedName>
</protein>
<keyword evidence="1" id="KW-1133">Transmembrane helix</keyword>
<evidence type="ECO:0000256" key="1">
    <source>
        <dbReference type="SAM" id="Phobius"/>
    </source>
</evidence>